<sequence length="203" mass="22328">MRVLADAVMQCATVLGRVFDDADQNGHMSQSAEERGLPNVRLVAPNGLAINTDAHGRFNVPCAALPQAIGSNFMLKLDERTLPAGYRLTTENPRVVRLTPGMITRLDFGATMARLVRVDLAANAFDGADMGAPLQAGLRQLVAEIRDTTSMLRITYLLSPGEAEQTARQRLRQVDRSLRDLWRGNGQYKLNIETLIQRVGEAQ</sequence>
<name>A0A1H8MBR3_9RHOB</name>
<keyword evidence="2" id="KW-1185">Reference proteome</keyword>
<protein>
    <submittedName>
        <fullName evidence="1">Uncharacterized protein</fullName>
    </submittedName>
</protein>
<dbReference type="STRING" id="34002.SAMN04489859_103830"/>
<dbReference type="EMBL" id="FODE01000038">
    <property type="protein sequence ID" value="SEO14807.1"/>
    <property type="molecule type" value="Genomic_DNA"/>
</dbReference>
<organism evidence="1 2">
    <name type="scientific">Paracoccus alcaliphilus</name>
    <dbReference type="NCBI Taxonomy" id="34002"/>
    <lineage>
        <taxon>Bacteria</taxon>
        <taxon>Pseudomonadati</taxon>
        <taxon>Pseudomonadota</taxon>
        <taxon>Alphaproteobacteria</taxon>
        <taxon>Rhodobacterales</taxon>
        <taxon>Paracoccaceae</taxon>
        <taxon>Paracoccus</taxon>
    </lineage>
</organism>
<evidence type="ECO:0000313" key="2">
    <source>
        <dbReference type="Proteomes" id="UP000199054"/>
    </source>
</evidence>
<reference evidence="1 2" key="1">
    <citation type="submission" date="2016-10" db="EMBL/GenBank/DDBJ databases">
        <authorList>
            <person name="de Groot N.N."/>
        </authorList>
    </citation>
    <scope>NUCLEOTIDE SEQUENCE [LARGE SCALE GENOMIC DNA]</scope>
    <source>
        <strain evidence="1 2">DSM 8512</strain>
    </source>
</reference>
<proteinExistence type="predicted"/>
<accession>A0A1H8MBR3</accession>
<dbReference type="OrthoDB" id="9773411at2"/>
<dbReference type="AlphaFoldDB" id="A0A1H8MBR3"/>
<dbReference type="Proteomes" id="UP000199054">
    <property type="component" value="Unassembled WGS sequence"/>
</dbReference>
<evidence type="ECO:0000313" key="1">
    <source>
        <dbReference type="EMBL" id="SEO14807.1"/>
    </source>
</evidence>
<dbReference type="RefSeq" id="WP_139208237.1">
    <property type="nucleotide sequence ID" value="NZ_CP067126.1"/>
</dbReference>
<gene>
    <name evidence="1" type="ORF">SAMN04489859_103830</name>
</gene>